<keyword evidence="10" id="KW-1185">Reference proteome</keyword>
<comment type="similarity">
    <text evidence="8">Belongs to the MntP (TC 9.B.29) family.</text>
</comment>
<dbReference type="AlphaFoldDB" id="F8EY25"/>
<organism evidence="9 10">
    <name type="scientific">Gracilinema caldarium (strain ATCC 51460 / DSM 7334 / H1)</name>
    <name type="common">Treponema caldarium</name>
    <dbReference type="NCBI Taxonomy" id="744872"/>
    <lineage>
        <taxon>Bacteria</taxon>
        <taxon>Pseudomonadati</taxon>
        <taxon>Spirochaetota</taxon>
        <taxon>Spirochaetia</taxon>
        <taxon>Spirochaetales</taxon>
        <taxon>Breznakiellaceae</taxon>
        <taxon>Gracilinema</taxon>
    </lineage>
</organism>
<comment type="function">
    <text evidence="8">Probably functions as a manganese efflux pump.</text>
</comment>
<dbReference type="HOGENOM" id="CLU_096410_3_0_12"/>
<dbReference type="InterPro" id="IPR022929">
    <property type="entry name" value="Put_MntP"/>
</dbReference>
<dbReference type="PANTHER" id="PTHR35529">
    <property type="entry name" value="MANGANESE EFFLUX PUMP MNTP-RELATED"/>
    <property type="match status" value="1"/>
</dbReference>
<dbReference type="InterPro" id="IPR003810">
    <property type="entry name" value="Mntp/YtaF"/>
</dbReference>
<evidence type="ECO:0000256" key="8">
    <source>
        <dbReference type="HAMAP-Rule" id="MF_01521"/>
    </source>
</evidence>
<protein>
    <recommendedName>
        <fullName evidence="8">Putative manganese efflux pump MntP</fullName>
    </recommendedName>
</protein>
<evidence type="ECO:0000256" key="4">
    <source>
        <dbReference type="ARBA" id="ARBA00022989"/>
    </source>
</evidence>
<dbReference type="STRING" id="744872.Spica_2585"/>
<gene>
    <name evidence="8" type="primary">mntP</name>
    <name evidence="9" type="ordered locus">Spica_2585</name>
</gene>
<reference evidence="10" key="1">
    <citation type="journal article" date="2013" name="Stand. Genomic Sci.">
        <title>Genome sequence of the thermophilic fresh-water bacterium Spirochaeta caldaria type strain (H1(T)), reclassification of Spirochaeta caldaria, Spirochaeta stenostrepta, and Spirochaeta zuelzerae in the genus Treponema as Treponema caldaria comb. nov., Treponema stenostrepta comb. nov., and Treponema zuelzerae comb. nov., and emendation of the genus Treponema.</title>
        <authorList>
            <person name="Abt B."/>
            <person name="Goker M."/>
            <person name="Scheuner C."/>
            <person name="Han C."/>
            <person name="Lu M."/>
            <person name="Misra M."/>
            <person name="Lapidus A."/>
            <person name="Nolan M."/>
            <person name="Lucas S."/>
            <person name="Hammon N."/>
            <person name="Deshpande S."/>
            <person name="Cheng J.F."/>
            <person name="Tapia R."/>
            <person name="Goodwin L.A."/>
            <person name="Pitluck S."/>
            <person name="Liolios K."/>
            <person name="Pagani I."/>
            <person name="Ivanova N."/>
            <person name="Mavromatis K."/>
            <person name="Mikhailova N."/>
            <person name="Huntemann M."/>
            <person name="Pati A."/>
            <person name="Chen A."/>
            <person name="Palaniappan K."/>
            <person name="Land M."/>
            <person name="Hauser L."/>
            <person name="Jeffries C.D."/>
            <person name="Rohde M."/>
            <person name="Spring S."/>
            <person name="Gronow S."/>
            <person name="Detter J.C."/>
            <person name="Bristow J."/>
            <person name="Eisen J.A."/>
            <person name="Markowitz V."/>
            <person name="Hugenholtz P."/>
            <person name="Kyrpides N.C."/>
            <person name="Woyke T."/>
            <person name="Klenk H.P."/>
        </authorList>
    </citation>
    <scope>NUCLEOTIDE SEQUENCE</scope>
    <source>
        <strain evidence="10">ATCC 51460 / DSM 7334 / H1</strain>
    </source>
</reference>
<comment type="caution">
    <text evidence="8">Lacks conserved residue(s) required for the propagation of feature annotation.</text>
</comment>
<accession>F8EY25</accession>
<evidence type="ECO:0000256" key="2">
    <source>
        <dbReference type="ARBA" id="ARBA00022475"/>
    </source>
</evidence>
<evidence type="ECO:0000256" key="5">
    <source>
        <dbReference type="ARBA" id="ARBA00023065"/>
    </source>
</evidence>
<dbReference type="eggNOG" id="COG1971">
    <property type="taxonomic scope" value="Bacteria"/>
</dbReference>
<feature type="transmembrane region" description="Helical" evidence="8">
    <location>
        <begin position="6"/>
        <end position="25"/>
    </location>
</feature>
<dbReference type="GO" id="GO:0005886">
    <property type="term" value="C:plasma membrane"/>
    <property type="evidence" value="ECO:0007669"/>
    <property type="project" value="UniProtKB-SubCell"/>
</dbReference>
<comment type="subcellular location">
    <subcellularLocation>
        <location evidence="8">Cell inner membrane</location>
        <topology evidence="8">Multi-pass membrane protein</topology>
    </subcellularLocation>
</comment>
<keyword evidence="6 8" id="KW-0472">Membrane</keyword>
<dbReference type="KEGG" id="scd:Spica_2585"/>
<keyword evidence="8" id="KW-0997">Cell inner membrane</keyword>
<feature type="transmembrane region" description="Helical" evidence="8">
    <location>
        <begin position="139"/>
        <end position="160"/>
    </location>
</feature>
<feature type="transmembrane region" description="Helical" evidence="8">
    <location>
        <begin position="114"/>
        <end position="133"/>
    </location>
</feature>
<feature type="transmembrane region" description="Helical" evidence="8">
    <location>
        <begin position="37"/>
        <end position="56"/>
    </location>
</feature>
<proteinExistence type="inferred from homology"/>
<dbReference type="HAMAP" id="MF_01521">
    <property type="entry name" value="MntP_pump"/>
    <property type="match status" value="1"/>
</dbReference>
<dbReference type="GO" id="GO:0005384">
    <property type="term" value="F:manganese ion transmembrane transporter activity"/>
    <property type="evidence" value="ECO:0007669"/>
    <property type="project" value="UniProtKB-UniRule"/>
</dbReference>
<evidence type="ECO:0000256" key="3">
    <source>
        <dbReference type="ARBA" id="ARBA00022692"/>
    </source>
</evidence>
<dbReference type="EMBL" id="CP002868">
    <property type="protein sequence ID" value="AEJ20686.1"/>
    <property type="molecule type" value="Genomic_DNA"/>
</dbReference>
<evidence type="ECO:0000313" key="9">
    <source>
        <dbReference type="EMBL" id="AEJ20686.1"/>
    </source>
</evidence>
<dbReference type="Pfam" id="PF02659">
    <property type="entry name" value="Mntp"/>
    <property type="match status" value="1"/>
</dbReference>
<evidence type="ECO:0000256" key="6">
    <source>
        <dbReference type="ARBA" id="ARBA00023136"/>
    </source>
</evidence>
<dbReference type="OrthoDB" id="9811590at2"/>
<evidence type="ECO:0000256" key="7">
    <source>
        <dbReference type="ARBA" id="ARBA00023211"/>
    </source>
</evidence>
<name>F8EY25_GRAC1</name>
<keyword evidence="1 8" id="KW-0813">Transport</keyword>
<keyword evidence="7 8" id="KW-0464">Manganese</keyword>
<dbReference type="RefSeq" id="WP_013969964.1">
    <property type="nucleotide sequence ID" value="NC_015732.1"/>
</dbReference>
<evidence type="ECO:0000313" key="10">
    <source>
        <dbReference type="Proteomes" id="UP000000503"/>
    </source>
</evidence>
<keyword evidence="2 8" id="KW-1003">Cell membrane</keyword>
<sequence>MFETILIALGLSMDAFAVSISSGICTEGLKSRHILRGSFSFGLFQFAMPVLGWFLGSHFRTAIQNFDHWIAFALLVFIGGKMIVESFEPEPTSCDDTAAPQKAGKTDIRNIKTLFALSVATSIDALAVGLSYSLLGKSIFSPAVAIGLITFSVCIVGFEFGKRIGYLIEKRAELIGGLVLIGIGGKILLEHLL</sequence>
<evidence type="ECO:0000256" key="1">
    <source>
        <dbReference type="ARBA" id="ARBA00022448"/>
    </source>
</evidence>
<dbReference type="PANTHER" id="PTHR35529:SF1">
    <property type="entry name" value="MANGANESE EFFLUX PUMP MNTP-RELATED"/>
    <property type="match status" value="1"/>
</dbReference>
<dbReference type="Proteomes" id="UP000000503">
    <property type="component" value="Chromosome"/>
</dbReference>
<keyword evidence="5 8" id="KW-0406">Ion transport</keyword>
<keyword evidence="4 8" id="KW-1133">Transmembrane helix</keyword>
<keyword evidence="3 8" id="KW-0812">Transmembrane</keyword>